<protein>
    <submittedName>
        <fullName evidence="2">CLUMA_CG007660, isoform A</fullName>
    </submittedName>
</protein>
<organism evidence="2 3">
    <name type="scientific">Clunio marinus</name>
    <dbReference type="NCBI Taxonomy" id="568069"/>
    <lineage>
        <taxon>Eukaryota</taxon>
        <taxon>Metazoa</taxon>
        <taxon>Ecdysozoa</taxon>
        <taxon>Arthropoda</taxon>
        <taxon>Hexapoda</taxon>
        <taxon>Insecta</taxon>
        <taxon>Pterygota</taxon>
        <taxon>Neoptera</taxon>
        <taxon>Endopterygota</taxon>
        <taxon>Diptera</taxon>
        <taxon>Nematocera</taxon>
        <taxon>Chironomoidea</taxon>
        <taxon>Chironomidae</taxon>
        <taxon>Clunio</taxon>
    </lineage>
</organism>
<keyword evidence="3" id="KW-1185">Reference proteome</keyword>
<dbReference type="EMBL" id="CVRI01000038">
    <property type="protein sequence ID" value="CRK94141.1"/>
    <property type="molecule type" value="Genomic_DNA"/>
</dbReference>
<feature type="region of interest" description="Disordered" evidence="1">
    <location>
        <begin position="67"/>
        <end position="106"/>
    </location>
</feature>
<proteinExistence type="predicted"/>
<evidence type="ECO:0000313" key="3">
    <source>
        <dbReference type="Proteomes" id="UP000183832"/>
    </source>
</evidence>
<feature type="compositionally biased region" description="Basic residues" evidence="1">
    <location>
        <begin position="88"/>
        <end position="98"/>
    </location>
</feature>
<dbReference type="OrthoDB" id="8068043at2759"/>
<dbReference type="Proteomes" id="UP000183832">
    <property type="component" value="Unassembled WGS sequence"/>
</dbReference>
<gene>
    <name evidence="2" type="ORF">CLUMA_CG007660</name>
</gene>
<evidence type="ECO:0000256" key="1">
    <source>
        <dbReference type="SAM" id="MobiDB-lite"/>
    </source>
</evidence>
<reference evidence="2 3" key="1">
    <citation type="submission" date="2015-04" db="EMBL/GenBank/DDBJ databases">
        <authorList>
            <person name="Syromyatnikov M.Y."/>
            <person name="Popov V.N."/>
        </authorList>
    </citation>
    <scope>NUCLEOTIDE SEQUENCE [LARGE SCALE GENOMIC DNA]</scope>
</reference>
<name>A0A1J1I1I3_9DIPT</name>
<dbReference type="AlphaFoldDB" id="A0A1J1I1I3"/>
<accession>A0A1J1I1I3</accession>
<feature type="compositionally biased region" description="Basic and acidic residues" evidence="1">
    <location>
        <begin position="18"/>
        <end position="39"/>
    </location>
</feature>
<feature type="region of interest" description="Disordered" evidence="1">
    <location>
        <begin position="1"/>
        <end position="40"/>
    </location>
</feature>
<sequence length="106" mass="12460">MEKNHQYESIQALVRQLHAPDKNVSRPRTDEEVPNDDHSLPILVVEKPHKKKTYFENTFKIPTLMVTAPTSPESPENMENRKFSFGNFRRHSHGSKQKHAFDKYDE</sequence>
<evidence type="ECO:0000313" key="2">
    <source>
        <dbReference type="EMBL" id="CRK94141.1"/>
    </source>
</evidence>